<reference evidence="2" key="1">
    <citation type="submission" date="2006-10" db="EMBL/GenBank/DDBJ databases">
        <authorList>
            <person name="Amadeo P."/>
            <person name="Zhao Q."/>
            <person name="Wortman J."/>
            <person name="Fraser-Liggett C."/>
            <person name="Carlton J."/>
        </authorList>
    </citation>
    <scope>NUCLEOTIDE SEQUENCE</scope>
    <source>
        <strain evidence="2">G3</strain>
    </source>
</reference>
<keyword evidence="1" id="KW-0812">Transmembrane</keyword>
<organism evidence="2 3">
    <name type="scientific">Trichomonas vaginalis (strain ATCC PRA-98 / G3)</name>
    <dbReference type="NCBI Taxonomy" id="412133"/>
    <lineage>
        <taxon>Eukaryota</taxon>
        <taxon>Metamonada</taxon>
        <taxon>Parabasalia</taxon>
        <taxon>Trichomonadida</taxon>
        <taxon>Trichomonadidae</taxon>
        <taxon>Trichomonas</taxon>
    </lineage>
</organism>
<dbReference type="VEuPathDB" id="TrichDB:TVAG_213590"/>
<keyword evidence="3" id="KW-1185">Reference proteome</keyword>
<evidence type="ECO:0000313" key="2">
    <source>
        <dbReference type="EMBL" id="EAY02160.1"/>
    </source>
</evidence>
<dbReference type="KEGG" id="tva:4759992"/>
<accession>A2EYU1</accession>
<dbReference type="AlphaFoldDB" id="A2EYU1"/>
<dbReference type="RefSeq" id="XP_001330563.1">
    <property type="nucleotide sequence ID" value="XM_001330527.1"/>
</dbReference>
<keyword evidence="1" id="KW-0472">Membrane</keyword>
<sequence>MGDATNVALIIGGFLLLVIFIILFVFCYICRGYVRCIQCCGDCIGDTADQAGEAVNKERANIQQSMDNATSAMSTTALAHSKKLKRKAIKRAKKIEESYSSDNIDETSYSIEQYESEKEEV</sequence>
<protein>
    <submittedName>
        <fullName evidence="2">Uncharacterized protein</fullName>
    </submittedName>
</protein>
<gene>
    <name evidence="2" type="ORF">TVAG_213590</name>
</gene>
<dbReference type="InParanoid" id="A2EYU1"/>
<evidence type="ECO:0000313" key="3">
    <source>
        <dbReference type="Proteomes" id="UP000001542"/>
    </source>
</evidence>
<dbReference type="EMBL" id="DS113544">
    <property type="protein sequence ID" value="EAY02160.1"/>
    <property type="molecule type" value="Genomic_DNA"/>
</dbReference>
<dbReference type="Proteomes" id="UP000001542">
    <property type="component" value="Unassembled WGS sequence"/>
</dbReference>
<evidence type="ECO:0000256" key="1">
    <source>
        <dbReference type="SAM" id="Phobius"/>
    </source>
</evidence>
<feature type="transmembrane region" description="Helical" evidence="1">
    <location>
        <begin position="6"/>
        <end position="29"/>
    </location>
</feature>
<dbReference type="SMR" id="A2EYU1"/>
<dbReference type="VEuPathDB" id="TrichDB:TVAGG3_0254350"/>
<reference evidence="2" key="2">
    <citation type="journal article" date="2007" name="Science">
        <title>Draft genome sequence of the sexually transmitted pathogen Trichomonas vaginalis.</title>
        <authorList>
            <person name="Carlton J.M."/>
            <person name="Hirt R.P."/>
            <person name="Silva J.C."/>
            <person name="Delcher A.L."/>
            <person name="Schatz M."/>
            <person name="Zhao Q."/>
            <person name="Wortman J.R."/>
            <person name="Bidwell S.L."/>
            <person name="Alsmark U.C.M."/>
            <person name="Besteiro S."/>
            <person name="Sicheritz-Ponten T."/>
            <person name="Noel C.J."/>
            <person name="Dacks J.B."/>
            <person name="Foster P.G."/>
            <person name="Simillion C."/>
            <person name="Van de Peer Y."/>
            <person name="Miranda-Saavedra D."/>
            <person name="Barton G.J."/>
            <person name="Westrop G.D."/>
            <person name="Mueller S."/>
            <person name="Dessi D."/>
            <person name="Fiori P.L."/>
            <person name="Ren Q."/>
            <person name="Paulsen I."/>
            <person name="Zhang H."/>
            <person name="Bastida-Corcuera F.D."/>
            <person name="Simoes-Barbosa A."/>
            <person name="Brown M.T."/>
            <person name="Hayes R.D."/>
            <person name="Mukherjee M."/>
            <person name="Okumura C.Y."/>
            <person name="Schneider R."/>
            <person name="Smith A.J."/>
            <person name="Vanacova S."/>
            <person name="Villalvazo M."/>
            <person name="Haas B.J."/>
            <person name="Pertea M."/>
            <person name="Feldblyum T.V."/>
            <person name="Utterback T.R."/>
            <person name="Shu C.L."/>
            <person name="Osoegawa K."/>
            <person name="de Jong P.J."/>
            <person name="Hrdy I."/>
            <person name="Horvathova L."/>
            <person name="Zubacova Z."/>
            <person name="Dolezal P."/>
            <person name="Malik S.B."/>
            <person name="Logsdon J.M. Jr."/>
            <person name="Henze K."/>
            <person name="Gupta A."/>
            <person name="Wang C.C."/>
            <person name="Dunne R.L."/>
            <person name="Upcroft J.A."/>
            <person name="Upcroft P."/>
            <person name="White O."/>
            <person name="Salzberg S.L."/>
            <person name="Tang P."/>
            <person name="Chiu C.-H."/>
            <person name="Lee Y.-S."/>
            <person name="Embley T.M."/>
            <person name="Coombs G.H."/>
            <person name="Mottram J.C."/>
            <person name="Tachezy J."/>
            <person name="Fraser-Liggett C.M."/>
            <person name="Johnson P.J."/>
        </authorList>
    </citation>
    <scope>NUCLEOTIDE SEQUENCE [LARGE SCALE GENOMIC DNA]</scope>
    <source>
        <strain evidence="2">G3</strain>
    </source>
</reference>
<keyword evidence="1" id="KW-1133">Transmembrane helix</keyword>
<name>A2EYU1_TRIV3</name>
<proteinExistence type="predicted"/>